<dbReference type="Proteomes" id="UP001204814">
    <property type="component" value="Unassembled WGS sequence"/>
</dbReference>
<accession>A0A2T3G4A5</accession>
<gene>
    <name evidence="4" type="ORF">C7U54_05390</name>
    <name evidence="2" type="ORF">Fi14EGH31_21280</name>
    <name evidence="3" type="ORF">NE542_12765</name>
</gene>
<organism evidence="4 5">
    <name type="scientific">Faecalibacillus intestinalis</name>
    <dbReference type="NCBI Taxonomy" id="1982626"/>
    <lineage>
        <taxon>Bacteria</taxon>
        <taxon>Bacillati</taxon>
        <taxon>Bacillota</taxon>
        <taxon>Erysipelotrichia</taxon>
        <taxon>Erysipelotrichales</taxon>
        <taxon>Coprobacillaceae</taxon>
        <taxon>Faecalibacillus</taxon>
    </lineage>
</organism>
<dbReference type="RefSeq" id="WP_022001791.1">
    <property type="nucleotide sequence ID" value="NZ_AP024085.1"/>
</dbReference>
<dbReference type="GeneID" id="70580567"/>
<feature type="coiled-coil region" evidence="1">
    <location>
        <begin position="13"/>
        <end position="90"/>
    </location>
</feature>
<reference evidence="2" key="2">
    <citation type="journal article" date="2020" name="Microbiol. Resour. Announc.">
        <title>Complete Genome Sequence of Faecalibacillus intestinalis JCM 34082, Isolated from Feces from a Healthy Japanese Female.</title>
        <authorList>
            <person name="Sakamoto M."/>
            <person name="Ikeyama N."/>
            <person name="Toyoda A."/>
            <person name="Murakami T."/>
            <person name="Mori H."/>
            <person name="Ohkuma M."/>
        </authorList>
    </citation>
    <scope>NUCLEOTIDE SEQUENCE</scope>
    <source>
        <strain evidence="2">14EGH31</strain>
    </source>
</reference>
<reference evidence="6" key="3">
    <citation type="submission" date="2020-09" db="EMBL/GenBank/DDBJ databases">
        <title>Complete genome sequencing of Faecalibacillus intestinalis strain 14EGH31.</title>
        <authorList>
            <person name="Sakamoto M."/>
            <person name="Murakami T."/>
            <person name="Mori H."/>
        </authorList>
    </citation>
    <scope>NUCLEOTIDE SEQUENCE [LARGE SCALE GENOMIC DNA]</scope>
    <source>
        <strain evidence="6">14EGH31</strain>
    </source>
</reference>
<dbReference type="Proteomes" id="UP000593842">
    <property type="component" value="Chromosome"/>
</dbReference>
<keyword evidence="5" id="KW-1185">Reference proteome</keyword>
<name>A0A2T3G4A5_9FIRM</name>
<reference evidence="3" key="4">
    <citation type="submission" date="2022-06" db="EMBL/GenBank/DDBJ databases">
        <title>Isolation of gut microbiota from human fecal samples.</title>
        <authorList>
            <person name="Pamer E.G."/>
            <person name="Barat B."/>
            <person name="Waligurski E."/>
            <person name="Medina S."/>
            <person name="Paddock L."/>
            <person name="Mostad J."/>
        </authorList>
    </citation>
    <scope>NUCLEOTIDE SEQUENCE</scope>
    <source>
        <strain evidence="3">DFI.6.24</strain>
    </source>
</reference>
<dbReference type="EMBL" id="PYLQ01000005">
    <property type="protein sequence ID" value="PST42385.1"/>
    <property type="molecule type" value="Genomic_DNA"/>
</dbReference>
<dbReference type="AlphaFoldDB" id="A0A2T3G4A5"/>
<evidence type="ECO:0000313" key="5">
    <source>
        <dbReference type="Proteomes" id="UP000240974"/>
    </source>
</evidence>
<proteinExistence type="predicted"/>
<dbReference type="EMBL" id="AP024085">
    <property type="protein sequence ID" value="BCL58416.1"/>
    <property type="molecule type" value="Genomic_DNA"/>
</dbReference>
<evidence type="ECO:0000313" key="3">
    <source>
        <dbReference type="EMBL" id="MCQ5062689.1"/>
    </source>
</evidence>
<evidence type="ECO:0000313" key="4">
    <source>
        <dbReference type="EMBL" id="PST42385.1"/>
    </source>
</evidence>
<evidence type="ECO:0000313" key="2">
    <source>
        <dbReference type="EMBL" id="BCL58416.1"/>
    </source>
</evidence>
<dbReference type="Proteomes" id="UP000240974">
    <property type="component" value="Unassembled WGS sequence"/>
</dbReference>
<dbReference type="InterPro" id="IPR007793">
    <property type="entry name" value="DivIVA_fam"/>
</dbReference>
<evidence type="ECO:0000256" key="1">
    <source>
        <dbReference type="SAM" id="Coils"/>
    </source>
</evidence>
<dbReference type="EMBL" id="JANGBO010000017">
    <property type="protein sequence ID" value="MCQ5062689.1"/>
    <property type="molecule type" value="Genomic_DNA"/>
</dbReference>
<evidence type="ECO:0000313" key="6">
    <source>
        <dbReference type="Proteomes" id="UP000593842"/>
    </source>
</evidence>
<dbReference type="Pfam" id="PF05103">
    <property type="entry name" value="DivIVA"/>
    <property type="match status" value="1"/>
</dbReference>
<sequence length="147" mass="17128">MMLLKKQVFGYNKSQVDELINEKDNEIKQLNDQIKKLQEDYQQLEHQKSLLQHRVNIQEQTNEEIARLALKEASELIDKAKKNANMILSESLEYVRSLSGEMSDFKAQAVKFRASVEKMSKDILESIDQSEVYNLINEDKYDEGDSL</sequence>
<reference evidence="4 5" key="1">
    <citation type="journal article" date="2019" name="Int. J. Syst. Evol. Microbiol.">
        <title>Faecalibacillus intestinalis gen. nov., sp. nov. and Faecalibacillus faecis sp. nov., isolated from human faeces.</title>
        <authorList>
            <person name="Seo B."/>
            <person name="Jeon K."/>
            <person name="Baek I."/>
            <person name="Lee Y.M."/>
            <person name="Baek K."/>
            <person name="Ko G."/>
        </authorList>
    </citation>
    <scope>NUCLEOTIDE SEQUENCE [LARGE SCALE GENOMIC DNA]</scope>
    <source>
        <strain evidence="4 5">SNUG30099</strain>
    </source>
</reference>
<dbReference type="KEGG" id="fit:Fi14EGH31_21280"/>
<protein>
    <submittedName>
        <fullName evidence="3">DivIVA domain-containing protein</fullName>
    </submittedName>
</protein>
<keyword evidence="1" id="KW-0175">Coiled coil</keyword>